<dbReference type="OrthoDB" id="7699053at2759"/>
<dbReference type="EMBL" id="SGBU01001867">
    <property type="protein sequence ID" value="KAF3054581.1"/>
    <property type="molecule type" value="Genomic_DNA"/>
</dbReference>
<comment type="similarity">
    <text evidence="10">Belongs to the insect chemoreceptor superfamily. Heteromeric odorant receptor channel (TC 1.A.69) family.</text>
</comment>
<feature type="transmembrane region" description="Helical" evidence="10">
    <location>
        <begin position="121"/>
        <end position="143"/>
    </location>
</feature>
<keyword evidence="8 10" id="KW-0675">Receptor</keyword>
<evidence type="ECO:0000256" key="8">
    <source>
        <dbReference type="ARBA" id="ARBA00023170"/>
    </source>
</evidence>
<keyword evidence="12" id="KW-1185">Reference proteome</keyword>
<evidence type="ECO:0000256" key="1">
    <source>
        <dbReference type="ARBA" id="ARBA00004651"/>
    </source>
</evidence>
<feature type="transmembrane region" description="Helical" evidence="10">
    <location>
        <begin position="363"/>
        <end position="388"/>
    </location>
</feature>
<name>A0A6G1LQ43_9HYME</name>
<dbReference type="AlphaFoldDB" id="A0A6G1LQ43"/>
<comment type="caution">
    <text evidence="10">Lacks conserved residue(s) required for the propagation of feature annotation.</text>
</comment>
<dbReference type="Proteomes" id="UP000479987">
    <property type="component" value="Unassembled WGS sequence"/>
</dbReference>
<evidence type="ECO:0000256" key="7">
    <source>
        <dbReference type="ARBA" id="ARBA00023136"/>
    </source>
</evidence>
<keyword evidence="4 10" id="KW-0812">Transmembrane</keyword>
<evidence type="ECO:0000256" key="9">
    <source>
        <dbReference type="ARBA" id="ARBA00023224"/>
    </source>
</evidence>
<protein>
    <recommendedName>
        <fullName evidence="10">Odorant receptor</fullName>
    </recommendedName>
</protein>
<evidence type="ECO:0000256" key="3">
    <source>
        <dbReference type="ARBA" id="ARBA00022606"/>
    </source>
</evidence>
<dbReference type="GO" id="GO:0005886">
    <property type="term" value="C:plasma membrane"/>
    <property type="evidence" value="ECO:0007669"/>
    <property type="project" value="UniProtKB-SubCell"/>
</dbReference>
<dbReference type="Pfam" id="PF02949">
    <property type="entry name" value="7tm_6"/>
    <property type="match status" value="1"/>
</dbReference>
<feature type="transmembrane region" description="Helical" evidence="10">
    <location>
        <begin position="31"/>
        <end position="49"/>
    </location>
</feature>
<feature type="transmembrane region" description="Helical" evidence="10">
    <location>
        <begin position="61"/>
        <end position="80"/>
    </location>
</feature>
<feature type="transmembrane region" description="Helical" evidence="10">
    <location>
        <begin position="266"/>
        <end position="286"/>
    </location>
</feature>
<keyword evidence="7 10" id="KW-0472">Membrane</keyword>
<evidence type="ECO:0000256" key="5">
    <source>
        <dbReference type="ARBA" id="ARBA00022725"/>
    </source>
</evidence>
<keyword evidence="3 10" id="KW-0716">Sensory transduction</keyword>
<keyword evidence="5 10" id="KW-0552">Olfaction</keyword>
<dbReference type="GO" id="GO:0005549">
    <property type="term" value="F:odorant binding"/>
    <property type="evidence" value="ECO:0007669"/>
    <property type="project" value="InterPro"/>
</dbReference>
<dbReference type="PANTHER" id="PTHR21137:SF35">
    <property type="entry name" value="ODORANT RECEPTOR 19A-RELATED"/>
    <property type="match status" value="1"/>
</dbReference>
<sequence length="389" mass="45181">MESVWSHYYSVTKKMLFFVGQWPYQKKKDKVLRLTLLITFEISLVVPQIAKLFQCGKNMQCILLCIPSALVFIVILIKFLTCQFLNYKIKHLIDQLYNDWKILKSPKECEIMKAYAAKARLFTLICSILYLICSPLYLCTTLIPKILDIVLPLNESRPIIMPFEAYYFVHDDTEYFYYILFHAAITVTLLITALLAHDCVILTCIEHVCGIFAVAGFRFENLVYNHNRKKNYTDKIYNQKMASSVCVHWRALEFAEFLDKTFSVTLIIQIFATVIGMSVTLLQIAMQLENVVETSRNAALILGQLIHIFCFCLQGQKLIDHSLKIHDKIYNCSWYKMPVKSQRLLLNVMRRSLQPNMLNAGGIYIFSLKSFMTVLQSLMSYFMVLASFQ</sequence>
<evidence type="ECO:0000256" key="6">
    <source>
        <dbReference type="ARBA" id="ARBA00022989"/>
    </source>
</evidence>
<reference evidence="11 12" key="1">
    <citation type="submission" date="2019-08" db="EMBL/GenBank/DDBJ databases">
        <title>High quality draft denovo assembly of Nylanderia fulva.</title>
        <authorList>
            <person name="Vargo E.L."/>
            <person name="Tarone A.M."/>
            <person name="Konganti K.R."/>
        </authorList>
    </citation>
    <scope>NUCLEOTIDE SEQUENCE [LARGE SCALE GENOMIC DNA]</scope>
    <source>
        <strain evidence="11">TAMU-Nful-2015</strain>
        <tissue evidence="11">Whole body</tissue>
    </source>
</reference>
<dbReference type="GO" id="GO:0004984">
    <property type="term" value="F:olfactory receptor activity"/>
    <property type="evidence" value="ECO:0007669"/>
    <property type="project" value="InterPro"/>
</dbReference>
<organism evidence="11 12">
    <name type="scientific">Nylanderia fulva</name>
    <dbReference type="NCBI Taxonomy" id="613905"/>
    <lineage>
        <taxon>Eukaryota</taxon>
        <taxon>Metazoa</taxon>
        <taxon>Ecdysozoa</taxon>
        <taxon>Arthropoda</taxon>
        <taxon>Hexapoda</taxon>
        <taxon>Insecta</taxon>
        <taxon>Pterygota</taxon>
        <taxon>Neoptera</taxon>
        <taxon>Endopterygota</taxon>
        <taxon>Hymenoptera</taxon>
        <taxon>Apocrita</taxon>
        <taxon>Aculeata</taxon>
        <taxon>Formicoidea</taxon>
        <taxon>Formicidae</taxon>
        <taxon>Formicinae</taxon>
        <taxon>Nylanderia</taxon>
    </lineage>
</organism>
<keyword evidence="2" id="KW-1003">Cell membrane</keyword>
<dbReference type="GO" id="GO:0007165">
    <property type="term" value="P:signal transduction"/>
    <property type="evidence" value="ECO:0007669"/>
    <property type="project" value="UniProtKB-KW"/>
</dbReference>
<dbReference type="InterPro" id="IPR004117">
    <property type="entry name" value="7tm6_olfct_rcpt"/>
</dbReference>
<dbReference type="PANTHER" id="PTHR21137">
    <property type="entry name" value="ODORANT RECEPTOR"/>
    <property type="match status" value="1"/>
</dbReference>
<keyword evidence="6 10" id="KW-1133">Transmembrane helix</keyword>
<comment type="caution">
    <text evidence="11">The sequence shown here is derived from an EMBL/GenBank/DDBJ whole genome shotgun (WGS) entry which is preliminary data.</text>
</comment>
<proteinExistence type="inferred from homology"/>
<accession>A0A6G1LQ43</accession>
<gene>
    <name evidence="11" type="primary">Or-214</name>
    <name evidence="11" type="synonym">Nful_v1.0-Or-214</name>
    <name evidence="11" type="ORF">NFUL_NFUL000070</name>
</gene>
<evidence type="ECO:0000256" key="4">
    <source>
        <dbReference type="ARBA" id="ARBA00022692"/>
    </source>
</evidence>
<feature type="transmembrane region" description="Helical" evidence="10">
    <location>
        <begin position="175"/>
        <end position="195"/>
    </location>
</feature>
<evidence type="ECO:0000256" key="2">
    <source>
        <dbReference type="ARBA" id="ARBA00022475"/>
    </source>
</evidence>
<keyword evidence="9 10" id="KW-0807">Transducer</keyword>
<evidence type="ECO:0000313" key="12">
    <source>
        <dbReference type="Proteomes" id="UP000479987"/>
    </source>
</evidence>
<evidence type="ECO:0000313" key="11">
    <source>
        <dbReference type="EMBL" id="KAF3054581.1"/>
    </source>
</evidence>
<evidence type="ECO:0000256" key="10">
    <source>
        <dbReference type="RuleBase" id="RU351113"/>
    </source>
</evidence>
<comment type="subcellular location">
    <subcellularLocation>
        <location evidence="1 10">Cell membrane</location>
        <topology evidence="1 10">Multi-pass membrane protein</topology>
    </subcellularLocation>
</comment>